<dbReference type="EMBL" id="CH473966">
    <property type="protein sequence ID" value="EDL96038.1"/>
    <property type="molecule type" value="Genomic_DNA"/>
</dbReference>
<feature type="domain" description="Serine/threonine-protein phosphatase 4 regulatory subunit 3-like central" evidence="2">
    <location>
        <begin position="144"/>
        <end position="637"/>
    </location>
</feature>
<evidence type="ECO:0000259" key="2">
    <source>
        <dbReference type="Pfam" id="PF04802"/>
    </source>
</evidence>
<feature type="domain" description="PP4R3 EVH1-like" evidence="3">
    <location>
        <begin position="6"/>
        <end position="100"/>
    </location>
</feature>
<dbReference type="Proteomes" id="UP000234681">
    <property type="component" value="Chromosome X"/>
</dbReference>
<protein>
    <submittedName>
        <fullName evidence="4">RCG36310</fullName>
    </submittedName>
</protein>
<dbReference type="Pfam" id="PF22972">
    <property type="entry name" value="EVH1_PP4R3"/>
    <property type="match status" value="1"/>
</dbReference>
<dbReference type="InterPro" id="IPR055236">
    <property type="entry name" value="EVH1_PP4R3"/>
</dbReference>
<evidence type="ECO:0000313" key="5">
    <source>
        <dbReference type="Proteomes" id="UP000234681"/>
    </source>
</evidence>
<dbReference type="InterPro" id="IPR051137">
    <property type="entry name" value="PP4R3-like"/>
</dbReference>
<dbReference type="InterPro" id="IPR016024">
    <property type="entry name" value="ARM-type_fold"/>
</dbReference>
<dbReference type="GO" id="GO:0005634">
    <property type="term" value="C:nucleus"/>
    <property type="evidence" value="ECO:0007669"/>
    <property type="project" value="UniProtKB-ARBA"/>
</dbReference>
<dbReference type="Gene3D" id="2.30.29.30">
    <property type="entry name" value="Pleckstrin-homology domain (PH domain)/Phosphotyrosine-binding domain (PTB)"/>
    <property type="match status" value="1"/>
</dbReference>
<proteinExistence type="inferred from homology"/>
<dbReference type="GO" id="GO:0019888">
    <property type="term" value="F:protein phosphatase regulator activity"/>
    <property type="evidence" value="ECO:0007669"/>
    <property type="project" value="InterPro"/>
</dbReference>
<dbReference type="InterPro" id="IPR006887">
    <property type="entry name" value="P4R3-like_central_dom"/>
</dbReference>
<dbReference type="InterPro" id="IPR011993">
    <property type="entry name" value="PH-like_dom_sf"/>
</dbReference>
<dbReference type="PANTHER" id="PTHR23318:SF19">
    <property type="entry name" value="PROTEIN PPP4R3C"/>
    <property type="match status" value="1"/>
</dbReference>
<dbReference type="SUPFAM" id="SSF50729">
    <property type="entry name" value="PH domain-like"/>
    <property type="match status" value="1"/>
</dbReference>
<accession>A6IPX5</accession>
<evidence type="ECO:0000259" key="3">
    <source>
        <dbReference type="Pfam" id="PF22972"/>
    </source>
</evidence>
<gene>
    <name evidence="4" type="ORF">rCG_36310</name>
</gene>
<dbReference type="PANTHER" id="PTHR23318">
    <property type="entry name" value="ATP SYNTHASE GAMMA-RELATED"/>
    <property type="match status" value="1"/>
</dbReference>
<dbReference type="SUPFAM" id="SSF48371">
    <property type="entry name" value="ARM repeat"/>
    <property type="match status" value="1"/>
</dbReference>
<organism evidence="4 5">
    <name type="scientific">Rattus norvegicus</name>
    <name type="common">Rat</name>
    <dbReference type="NCBI Taxonomy" id="10116"/>
    <lineage>
        <taxon>Eukaryota</taxon>
        <taxon>Metazoa</taxon>
        <taxon>Chordata</taxon>
        <taxon>Craniata</taxon>
        <taxon>Vertebrata</taxon>
        <taxon>Euteleostomi</taxon>
        <taxon>Mammalia</taxon>
        <taxon>Eutheria</taxon>
        <taxon>Euarchontoglires</taxon>
        <taxon>Glires</taxon>
        <taxon>Rodentia</taxon>
        <taxon>Myomorpha</taxon>
        <taxon>Muroidea</taxon>
        <taxon>Muridae</taxon>
        <taxon>Murinae</taxon>
        <taxon>Rattus</taxon>
    </lineage>
</organism>
<name>A6IPX5_RAT</name>
<evidence type="ECO:0000313" key="4">
    <source>
        <dbReference type="EMBL" id="EDL96038.1"/>
    </source>
</evidence>
<dbReference type="AlphaFoldDB" id="A6IPX5"/>
<dbReference type="Pfam" id="PF04802">
    <property type="entry name" value="PP4R3"/>
    <property type="match status" value="1"/>
</dbReference>
<comment type="similarity">
    <text evidence="1">Belongs to the SMEK family.</text>
</comment>
<evidence type="ECO:0000256" key="1">
    <source>
        <dbReference type="ARBA" id="ARBA00008809"/>
    </source>
</evidence>
<reference evidence="4 5" key="1">
    <citation type="submission" date="2005-09" db="EMBL/GenBank/DDBJ databases">
        <authorList>
            <person name="Mural R.J."/>
            <person name="Li P.W."/>
            <person name="Adams M.D."/>
            <person name="Amanatides P.G."/>
            <person name="Baden-Tillson H."/>
            <person name="Barnstead M."/>
            <person name="Chin S.H."/>
            <person name="Dew I."/>
            <person name="Evans C.A."/>
            <person name="Ferriera S."/>
            <person name="Flanigan M."/>
            <person name="Fosler C."/>
            <person name="Glodek A."/>
            <person name="Gu Z."/>
            <person name="Holt R.A."/>
            <person name="Jennings D."/>
            <person name="Kraft C.L."/>
            <person name="Lu F."/>
            <person name="Nguyen T."/>
            <person name="Nusskern D.R."/>
            <person name="Pfannkoch C.M."/>
            <person name="Sitter C."/>
            <person name="Sutton G.G."/>
            <person name="Venter J.C."/>
            <person name="Wang Z."/>
            <person name="Woodage T."/>
            <person name="Zheng X.H."/>
            <person name="Zhong F."/>
        </authorList>
    </citation>
    <scope>NUCLEOTIDE SEQUENCE [LARGE SCALE GENOMIC DNA]</scope>
    <source>
        <strain>BN</strain>
        <strain evidence="5">Sprague-Dawley</strain>
    </source>
</reference>
<sequence>MKDKLHRVKVYAMLEDKQWKDIGTGQISSKFIKLQGMCLFVHSESDGSPIMECKIHPNVPFKKQQGEVIIWFEAKNRGMAIHFQDPNGCEEIWKDICQVQGKDPNVEITQELTDDVENFENLPLNWDQIEMLNYKFPTLKNMANLLTIIGEMPRLKERLVLVLENESYIKKLLQLFNTCETKLNIEGLHYLNSVIKGILFLNDTRLFKIMCSDEFFMDVVGCLEYGPDLNQPKRHREFLTQNVKFKEVIPITQTQLRQKIQQTYRLQYVHDIMLPTPSMFQANLLSDLTTMIFFNKIEIITMLQEDEKFLLEVFTQLKDNTVGDDRRYELLLFFKEFCVFAKTLQSQDKNALLKTLIRLGIMNTLKVVVHMNDNQIQIAALDIFAYLVEYNPRIVQAYAMEEAQNSENNDDLLINIMIKRMICDSDPEFSRGIILPAVLHALLDPENMHVTANGCERKGFLNFFYTHCMNTLIAPILSTTVQNYSDENRANICPDNYQNAQLLEVILEILTFCVQCHSMYIKNYILTNNLLSRILVLMSSKHTFLILCALRFMRKMIGLKDEMYNLYIIKQNLFEPVVRTFMHNGPQYNMLNSAIIELFEFIRQENIKSLIANIVENFFTAFESVEYVQTFKGLKTK</sequence>